<reference evidence="2" key="1">
    <citation type="journal article" date="2019" name="Int. J. Syst. Evol. Microbiol.">
        <title>The Global Catalogue of Microorganisms (GCM) 10K type strain sequencing project: providing services to taxonomists for standard genome sequencing and annotation.</title>
        <authorList>
            <consortium name="The Broad Institute Genomics Platform"/>
            <consortium name="The Broad Institute Genome Sequencing Center for Infectious Disease"/>
            <person name="Wu L."/>
            <person name="Ma J."/>
        </authorList>
    </citation>
    <scope>NUCLEOTIDE SEQUENCE [LARGE SCALE GENOMIC DNA]</scope>
    <source>
        <strain evidence="2">KCTC 52042</strain>
    </source>
</reference>
<gene>
    <name evidence="1" type="ORF">ACFSVN_10850</name>
</gene>
<evidence type="ECO:0000313" key="2">
    <source>
        <dbReference type="Proteomes" id="UP001597460"/>
    </source>
</evidence>
<evidence type="ECO:0000313" key="1">
    <source>
        <dbReference type="EMBL" id="MFD2532946.1"/>
    </source>
</evidence>
<comment type="caution">
    <text evidence="1">The sequence shown here is derived from an EMBL/GenBank/DDBJ whole genome shotgun (WGS) entry which is preliminary data.</text>
</comment>
<feature type="non-terminal residue" evidence="1">
    <location>
        <position position="1"/>
    </location>
</feature>
<evidence type="ECO:0008006" key="3">
    <source>
        <dbReference type="Google" id="ProtNLM"/>
    </source>
</evidence>
<dbReference type="Gene3D" id="2.40.160.60">
    <property type="entry name" value="Outer membrane protein transport protein (OMPP1/FadL/TodX)"/>
    <property type="match status" value="1"/>
</dbReference>
<protein>
    <recommendedName>
        <fullName evidence="3">Outer membrane protein beta-barrel domain-containing protein</fullName>
    </recommendedName>
</protein>
<sequence length="82" mass="8779">MAGVGVEYGFKELFFARAGYYHEDPANGDRQFVSLGAGVQLAGISVDMSYLSAAAGNPVDGTLRFSVTYNFGGKDRPVRLPK</sequence>
<proteinExistence type="predicted"/>
<name>A0ABW5JLG7_9BACT</name>
<dbReference type="EMBL" id="JBHULI010000024">
    <property type="protein sequence ID" value="MFD2532946.1"/>
    <property type="molecule type" value="Genomic_DNA"/>
</dbReference>
<organism evidence="1 2">
    <name type="scientific">Gracilimonas halophila</name>
    <dbReference type="NCBI Taxonomy" id="1834464"/>
    <lineage>
        <taxon>Bacteria</taxon>
        <taxon>Pseudomonadati</taxon>
        <taxon>Balneolota</taxon>
        <taxon>Balneolia</taxon>
        <taxon>Balneolales</taxon>
        <taxon>Balneolaceae</taxon>
        <taxon>Gracilimonas</taxon>
    </lineage>
</organism>
<keyword evidence="2" id="KW-1185">Reference proteome</keyword>
<dbReference type="Proteomes" id="UP001597460">
    <property type="component" value="Unassembled WGS sequence"/>
</dbReference>
<accession>A0ABW5JLG7</accession>